<feature type="compositionally biased region" description="Low complexity" evidence="1">
    <location>
        <begin position="211"/>
        <end position="234"/>
    </location>
</feature>
<evidence type="ECO:0000313" key="3">
    <source>
        <dbReference type="EMBL" id="TWT56321.1"/>
    </source>
</evidence>
<keyword evidence="4" id="KW-1185">Reference proteome</keyword>
<keyword evidence="2" id="KW-0732">Signal</keyword>
<proteinExistence type="predicted"/>
<evidence type="ECO:0000256" key="2">
    <source>
        <dbReference type="SAM" id="SignalP"/>
    </source>
</evidence>
<dbReference type="AlphaFoldDB" id="A0A5C5X239"/>
<evidence type="ECO:0000313" key="4">
    <source>
        <dbReference type="Proteomes" id="UP000318053"/>
    </source>
</evidence>
<dbReference type="OrthoDB" id="292244at2"/>
<feature type="signal peptide" evidence="2">
    <location>
        <begin position="1"/>
        <end position="29"/>
    </location>
</feature>
<dbReference type="SUPFAM" id="SSF48452">
    <property type="entry name" value="TPR-like"/>
    <property type="match status" value="1"/>
</dbReference>
<sequence precursor="true">MKTRPTPIFSVFAGAVALAACLSTTTCHAQSAVLSEIYGRGVHAYNAGQYDRASEWLNMAIDNGYRDPRAYYFLGFSSAASGRQVEAEGSFQQGAQLEASGAFGNSVGRSISRIQGPMRLQLEQIRETARLNALATGQARSKARYGELGVPADGMAPLNDMAPAADAAAANNPAAAARPRGVMAPAVPAGEDPFADDLDQDPVVESNDVLEGVAENAVPAEGEAPAAAEPAGEGSPFDAPSSDPFANPGGGDAEDPFSSGGSDDPFDF</sequence>
<dbReference type="InterPro" id="IPR011990">
    <property type="entry name" value="TPR-like_helical_dom_sf"/>
</dbReference>
<dbReference type="Proteomes" id="UP000318053">
    <property type="component" value="Unassembled WGS sequence"/>
</dbReference>
<gene>
    <name evidence="3" type="ORF">CA85_43240</name>
</gene>
<feature type="region of interest" description="Disordered" evidence="1">
    <location>
        <begin position="208"/>
        <end position="268"/>
    </location>
</feature>
<dbReference type="RefSeq" id="WP_146393167.1">
    <property type="nucleotide sequence ID" value="NZ_SJPK01000014.1"/>
</dbReference>
<protein>
    <submittedName>
        <fullName evidence="3">Uncharacterized protein</fullName>
    </submittedName>
</protein>
<comment type="caution">
    <text evidence="3">The sequence shown here is derived from an EMBL/GenBank/DDBJ whole genome shotgun (WGS) entry which is preliminary data.</text>
</comment>
<dbReference type="EMBL" id="SJPK01000014">
    <property type="protein sequence ID" value="TWT56321.1"/>
    <property type="molecule type" value="Genomic_DNA"/>
</dbReference>
<name>A0A5C5X239_9BACT</name>
<evidence type="ECO:0000256" key="1">
    <source>
        <dbReference type="SAM" id="MobiDB-lite"/>
    </source>
</evidence>
<dbReference type="PROSITE" id="PS51257">
    <property type="entry name" value="PROKAR_LIPOPROTEIN"/>
    <property type="match status" value="1"/>
</dbReference>
<feature type="chain" id="PRO_5022831517" evidence="2">
    <location>
        <begin position="30"/>
        <end position="268"/>
    </location>
</feature>
<reference evidence="3 4" key="1">
    <citation type="submission" date="2019-02" db="EMBL/GenBank/DDBJ databases">
        <title>Deep-cultivation of Planctomycetes and their phenomic and genomic characterization uncovers novel biology.</title>
        <authorList>
            <person name="Wiegand S."/>
            <person name="Jogler M."/>
            <person name="Boedeker C."/>
            <person name="Pinto D."/>
            <person name="Vollmers J."/>
            <person name="Rivas-Marin E."/>
            <person name="Kohn T."/>
            <person name="Peeters S.H."/>
            <person name="Heuer A."/>
            <person name="Rast P."/>
            <person name="Oberbeckmann S."/>
            <person name="Bunk B."/>
            <person name="Jeske O."/>
            <person name="Meyerdierks A."/>
            <person name="Storesund J.E."/>
            <person name="Kallscheuer N."/>
            <person name="Luecker S."/>
            <person name="Lage O.M."/>
            <person name="Pohl T."/>
            <person name="Merkel B.J."/>
            <person name="Hornburger P."/>
            <person name="Mueller R.-W."/>
            <person name="Bruemmer F."/>
            <person name="Labrenz M."/>
            <person name="Spormann A.M."/>
            <person name="Op Den Camp H."/>
            <person name="Overmann J."/>
            <person name="Amann R."/>
            <person name="Jetten M.S.M."/>
            <person name="Mascher T."/>
            <person name="Medema M.H."/>
            <person name="Devos D.P."/>
            <person name="Kaster A.-K."/>
            <person name="Ovreas L."/>
            <person name="Rohde M."/>
            <person name="Galperin M.Y."/>
            <person name="Jogler C."/>
        </authorList>
    </citation>
    <scope>NUCLEOTIDE SEQUENCE [LARGE SCALE GENOMIC DNA]</scope>
    <source>
        <strain evidence="3 4">CA85</strain>
    </source>
</reference>
<dbReference type="Gene3D" id="1.25.40.10">
    <property type="entry name" value="Tetratricopeptide repeat domain"/>
    <property type="match status" value="1"/>
</dbReference>
<accession>A0A5C5X239</accession>
<organism evidence="3 4">
    <name type="scientific">Allorhodopirellula solitaria</name>
    <dbReference type="NCBI Taxonomy" id="2527987"/>
    <lineage>
        <taxon>Bacteria</taxon>
        <taxon>Pseudomonadati</taxon>
        <taxon>Planctomycetota</taxon>
        <taxon>Planctomycetia</taxon>
        <taxon>Pirellulales</taxon>
        <taxon>Pirellulaceae</taxon>
        <taxon>Allorhodopirellula</taxon>
    </lineage>
</organism>